<keyword evidence="2" id="KW-1185">Reference proteome</keyword>
<gene>
    <name evidence="1" type="ORF">HK099_002953</name>
</gene>
<accession>A0AAD5TXA9</accession>
<comment type="caution">
    <text evidence="1">The sequence shown here is derived from an EMBL/GenBank/DDBJ whole genome shotgun (WGS) entry which is preliminary data.</text>
</comment>
<reference evidence="1" key="1">
    <citation type="submission" date="2020-05" db="EMBL/GenBank/DDBJ databases">
        <title>Phylogenomic resolution of chytrid fungi.</title>
        <authorList>
            <person name="Stajich J.E."/>
            <person name="Amses K."/>
            <person name="Simmons R."/>
            <person name="Seto K."/>
            <person name="Myers J."/>
            <person name="Bonds A."/>
            <person name="Quandt C.A."/>
            <person name="Barry K."/>
            <person name="Liu P."/>
            <person name="Grigoriev I."/>
            <person name="Longcore J.E."/>
            <person name="James T.Y."/>
        </authorList>
    </citation>
    <scope>NUCLEOTIDE SEQUENCE</scope>
    <source>
        <strain evidence="1">JEL0476</strain>
    </source>
</reference>
<name>A0AAD5TXA9_9FUNG</name>
<dbReference type="AlphaFoldDB" id="A0AAD5TXA9"/>
<protein>
    <submittedName>
        <fullName evidence="1">Uncharacterized protein</fullName>
    </submittedName>
</protein>
<evidence type="ECO:0000313" key="2">
    <source>
        <dbReference type="Proteomes" id="UP001211065"/>
    </source>
</evidence>
<proteinExistence type="predicted"/>
<evidence type="ECO:0000313" key="1">
    <source>
        <dbReference type="EMBL" id="KAJ3199937.1"/>
    </source>
</evidence>
<feature type="non-terminal residue" evidence="1">
    <location>
        <position position="196"/>
    </location>
</feature>
<organism evidence="1 2">
    <name type="scientific">Clydaea vesicula</name>
    <dbReference type="NCBI Taxonomy" id="447962"/>
    <lineage>
        <taxon>Eukaryota</taxon>
        <taxon>Fungi</taxon>
        <taxon>Fungi incertae sedis</taxon>
        <taxon>Chytridiomycota</taxon>
        <taxon>Chytridiomycota incertae sedis</taxon>
        <taxon>Chytridiomycetes</taxon>
        <taxon>Lobulomycetales</taxon>
        <taxon>Lobulomycetaceae</taxon>
        <taxon>Clydaea</taxon>
    </lineage>
</organism>
<dbReference type="Proteomes" id="UP001211065">
    <property type="component" value="Unassembled WGS sequence"/>
</dbReference>
<dbReference type="EMBL" id="JADGJW010002007">
    <property type="protein sequence ID" value="KAJ3199937.1"/>
    <property type="molecule type" value="Genomic_DNA"/>
</dbReference>
<sequence>MSSQRSPTNRNEFLAQLLTCLSDDEKNDFESNYQAEVKVEQDEGASVAVKEETENLEFNLKENLKETVTKKENIDVNTNQLLILLNLREKEVKRLQLQNQQLFDQLKVSEPEPNRIPETSKVSAITGAMEKNIIQMVFDLSAVIPKINSKFTNNEVFNHLEHFDTYINTAKEHSLYHDRLCLMSSYNKLAEIHQTQ</sequence>